<evidence type="ECO:0000313" key="2">
    <source>
        <dbReference type="EMBL" id="MFC7091192.1"/>
    </source>
</evidence>
<gene>
    <name evidence="2" type="ORF">ACFQH5_16740</name>
</gene>
<sequence>MQIWRLVAHHEQGLAAVEAMKSQGRIAIGWNDIGDLREIAAKDSRAITKAIKGAYPTLKNAHLGGPSLWDFHRSMCPGDLVIISSLNARRCVFRVTGDYFFDEEDQLCEYSHQRAAELTDLSAEQLWHEVGACYADGYNQRWTLVLCGAEETPQEESATYQEGSRHSVTATAIERNPAARAACLTHFGYDCQACGFNFASTYGEHGKHYIHVHHRVELASSDGPVYTDPEKDLIPLCPNCHAMVHRGKDTMSVEALRQLLDENKAS</sequence>
<keyword evidence="2" id="KW-0540">Nuclease</keyword>
<proteinExistence type="predicted"/>
<feature type="domain" description="HNH" evidence="1">
    <location>
        <begin position="191"/>
        <end position="246"/>
    </location>
</feature>
<dbReference type="InterPro" id="IPR003615">
    <property type="entry name" value="HNH_nuc"/>
</dbReference>
<reference evidence="3" key="1">
    <citation type="journal article" date="2019" name="Int. J. Syst. Evol. Microbiol.">
        <title>The Global Catalogue of Microorganisms (GCM) 10K type strain sequencing project: providing services to taxonomists for standard genome sequencing and annotation.</title>
        <authorList>
            <consortium name="The Broad Institute Genomics Platform"/>
            <consortium name="The Broad Institute Genome Sequencing Center for Infectious Disease"/>
            <person name="Wu L."/>
            <person name="Ma J."/>
        </authorList>
    </citation>
    <scope>NUCLEOTIDE SEQUENCE [LARGE SCALE GENOMIC DNA]</scope>
    <source>
        <strain evidence="3">CGMCC 1.13666</strain>
    </source>
</reference>
<keyword evidence="2" id="KW-0255">Endonuclease</keyword>
<name>A0ABW2EZK4_9GAMM</name>
<dbReference type="Pfam" id="PF01844">
    <property type="entry name" value="HNH"/>
    <property type="match status" value="1"/>
</dbReference>
<dbReference type="Proteomes" id="UP001596411">
    <property type="component" value="Unassembled WGS sequence"/>
</dbReference>
<keyword evidence="2" id="KW-0378">Hydrolase</keyword>
<keyword evidence="3" id="KW-1185">Reference proteome</keyword>
<dbReference type="InterPro" id="IPR002711">
    <property type="entry name" value="HNH"/>
</dbReference>
<dbReference type="CDD" id="cd00085">
    <property type="entry name" value="HNHc"/>
    <property type="match status" value="1"/>
</dbReference>
<protein>
    <submittedName>
        <fullName evidence="2">HNH endonuclease</fullName>
    </submittedName>
</protein>
<comment type="caution">
    <text evidence="2">The sequence shown here is derived from an EMBL/GenBank/DDBJ whole genome shotgun (WGS) entry which is preliminary data.</text>
</comment>
<accession>A0ABW2EZK4</accession>
<evidence type="ECO:0000313" key="3">
    <source>
        <dbReference type="Proteomes" id="UP001596411"/>
    </source>
</evidence>
<dbReference type="RefSeq" id="WP_346064246.1">
    <property type="nucleotide sequence ID" value="NZ_BAAADR010000046.1"/>
</dbReference>
<evidence type="ECO:0000259" key="1">
    <source>
        <dbReference type="Pfam" id="PF01844"/>
    </source>
</evidence>
<dbReference type="EMBL" id="JBHSZP010000034">
    <property type="protein sequence ID" value="MFC7091192.1"/>
    <property type="molecule type" value="Genomic_DNA"/>
</dbReference>
<organism evidence="2 3">
    <name type="scientific">Halomonas salifodinae</name>
    <dbReference type="NCBI Taxonomy" id="438745"/>
    <lineage>
        <taxon>Bacteria</taxon>
        <taxon>Pseudomonadati</taxon>
        <taxon>Pseudomonadota</taxon>
        <taxon>Gammaproteobacteria</taxon>
        <taxon>Oceanospirillales</taxon>
        <taxon>Halomonadaceae</taxon>
        <taxon>Halomonas</taxon>
    </lineage>
</organism>
<dbReference type="GO" id="GO:0004519">
    <property type="term" value="F:endonuclease activity"/>
    <property type="evidence" value="ECO:0007669"/>
    <property type="project" value="UniProtKB-KW"/>
</dbReference>